<dbReference type="Pfam" id="PF00132">
    <property type="entry name" value="Hexapep"/>
    <property type="match status" value="2"/>
</dbReference>
<dbReference type="Pfam" id="PF13720">
    <property type="entry name" value="Acetyltransf_11"/>
    <property type="match status" value="1"/>
</dbReference>
<dbReference type="CDD" id="cd03351">
    <property type="entry name" value="LbH_UDP-GlcNAc_AT"/>
    <property type="match status" value="1"/>
</dbReference>
<keyword evidence="2" id="KW-0444">Lipid biosynthesis</keyword>
<evidence type="ECO:0000256" key="4">
    <source>
        <dbReference type="ARBA" id="ARBA00022679"/>
    </source>
</evidence>
<dbReference type="GO" id="GO:0016020">
    <property type="term" value="C:membrane"/>
    <property type="evidence" value="ECO:0007669"/>
    <property type="project" value="GOC"/>
</dbReference>
<keyword evidence="5" id="KW-0677">Repeat</keyword>
<dbReference type="PANTHER" id="PTHR43480:SF1">
    <property type="entry name" value="ACYL-[ACYL-CARRIER-PROTEIN]--UDP-N-ACETYLGLUCOSAMINE O-ACYLTRANSFERASE, MITOCHONDRIAL-RELATED"/>
    <property type="match status" value="1"/>
</dbReference>
<sequence length="271" mass="29335">MEQLISPRAEIHPEAIIGKGVTIEAFAKIDSDVIIGEGTWIGANVVIYPGARIGKNCKIFPGAVIAAVPQDLKFKGEYSTVEIGNNTTIREYVTINRGTASKGITKVGNNTLLMAYTHLGHDTIIGDNVVISNNVQVAGEVTVEDWAVIGGASALHQFTRIGAHAMVSGMAGVLTDVAPYTKVFGVPASYIGINYVGLKRRNFTKEQIEAIHNAYRVFYQNGMNASQAVDYMKTYLPLSEEVDYIANFIKSSKRGVIKNSFKKAAVSEESM</sequence>
<organism evidence="9 10">
    <name type="scientific">Xiashengella succiniciproducens</name>
    <dbReference type="NCBI Taxonomy" id="2949635"/>
    <lineage>
        <taxon>Bacteria</taxon>
        <taxon>Pseudomonadati</taxon>
        <taxon>Bacteroidota</taxon>
        <taxon>Bacteroidia</taxon>
        <taxon>Marinilabiliales</taxon>
        <taxon>Marinilabiliaceae</taxon>
        <taxon>Xiashengella</taxon>
    </lineage>
</organism>
<evidence type="ECO:0000256" key="7">
    <source>
        <dbReference type="ARBA" id="ARBA00023315"/>
    </source>
</evidence>
<dbReference type="InterPro" id="IPR029098">
    <property type="entry name" value="Acetyltransf_C"/>
</dbReference>
<proteinExistence type="predicted"/>
<evidence type="ECO:0000256" key="3">
    <source>
        <dbReference type="ARBA" id="ARBA00022556"/>
    </source>
</evidence>
<name>A0A9J6ZR62_9BACT</name>
<dbReference type="SUPFAM" id="SSF51161">
    <property type="entry name" value="Trimeric LpxA-like enzymes"/>
    <property type="match status" value="1"/>
</dbReference>
<dbReference type="InterPro" id="IPR011004">
    <property type="entry name" value="Trimer_LpxA-like_sf"/>
</dbReference>
<evidence type="ECO:0000313" key="9">
    <source>
        <dbReference type="EMBL" id="URW80149.1"/>
    </source>
</evidence>
<dbReference type="InterPro" id="IPR010137">
    <property type="entry name" value="Lipid_A_LpxA"/>
</dbReference>
<dbReference type="AlphaFoldDB" id="A0A9J6ZR62"/>
<dbReference type="NCBIfam" id="TIGR01852">
    <property type="entry name" value="lipid_A_lpxA"/>
    <property type="match status" value="1"/>
</dbReference>
<evidence type="ECO:0000259" key="8">
    <source>
        <dbReference type="Pfam" id="PF13720"/>
    </source>
</evidence>
<evidence type="ECO:0000256" key="6">
    <source>
        <dbReference type="ARBA" id="ARBA00023098"/>
    </source>
</evidence>
<dbReference type="PIRSF" id="PIRSF000456">
    <property type="entry name" value="UDP-GlcNAc_acltr"/>
    <property type="match status" value="1"/>
</dbReference>
<dbReference type="GO" id="GO:0008780">
    <property type="term" value="F:acyl-[acyl-carrier-protein]-UDP-N-acetylglucosamine O-acyltransferase activity"/>
    <property type="evidence" value="ECO:0007669"/>
    <property type="project" value="UniProtKB-EC"/>
</dbReference>
<keyword evidence="6" id="KW-0443">Lipid metabolism</keyword>
<dbReference type="NCBIfam" id="NF003657">
    <property type="entry name" value="PRK05289.1"/>
    <property type="match status" value="1"/>
</dbReference>
<dbReference type="Gene3D" id="2.160.10.10">
    <property type="entry name" value="Hexapeptide repeat proteins"/>
    <property type="match status" value="1"/>
</dbReference>
<dbReference type="RefSeq" id="WP_250724269.1">
    <property type="nucleotide sequence ID" value="NZ_CP098400.1"/>
</dbReference>
<dbReference type="GO" id="GO:0009245">
    <property type="term" value="P:lipid A biosynthetic process"/>
    <property type="evidence" value="ECO:0007669"/>
    <property type="project" value="UniProtKB-KW"/>
</dbReference>
<reference evidence="9" key="2">
    <citation type="submission" date="2022-06" db="EMBL/GenBank/DDBJ databases">
        <title>Xiashengella guii gen. nov. sp. nov., a bacterium isolated form anaerobic digestion tank.</title>
        <authorList>
            <person name="Huang H."/>
        </authorList>
    </citation>
    <scope>NUCLEOTIDE SEQUENCE</scope>
    <source>
        <strain evidence="9">Ai-910</strain>
    </source>
</reference>
<dbReference type="PROSITE" id="PS00101">
    <property type="entry name" value="HEXAPEP_TRANSFERASES"/>
    <property type="match status" value="1"/>
</dbReference>
<protein>
    <submittedName>
        <fullName evidence="9">Acyl-ACP--UDP-N-acetylglucosamine O-acyltransferase</fullName>
        <ecNumber evidence="9">2.3.1.129</ecNumber>
    </submittedName>
</protein>
<keyword evidence="4 9" id="KW-0808">Transferase</keyword>
<dbReference type="Proteomes" id="UP001056426">
    <property type="component" value="Chromosome"/>
</dbReference>
<keyword evidence="10" id="KW-1185">Reference proteome</keyword>
<dbReference type="InterPro" id="IPR001451">
    <property type="entry name" value="Hexapep"/>
</dbReference>
<dbReference type="InterPro" id="IPR018357">
    <property type="entry name" value="Hexapep_transf_CS"/>
</dbReference>
<evidence type="ECO:0000256" key="1">
    <source>
        <dbReference type="ARBA" id="ARBA00022490"/>
    </source>
</evidence>
<dbReference type="EC" id="2.3.1.129" evidence="9"/>
<dbReference type="EMBL" id="CP098400">
    <property type="protein sequence ID" value="URW80149.1"/>
    <property type="molecule type" value="Genomic_DNA"/>
</dbReference>
<dbReference type="Gene3D" id="1.20.1180.10">
    <property type="entry name" value="Udp N-acetylglucosamine O-acyltransferase, C-terminal domain"/>
    <property type="match status" value="1"/>
</dbReference>
<reference evidence="9" key="1">
    <citation type="submission" date="2022-05" db="EMBL/GenBank/DDBJ databases">
        <authorList>
            <person name="Sun X."/>
        </authorList>
    </citation>
    <scope>NUCLEOTIDE SEQUENCE</scope>
    <source>
        <strain evidence="9">Ai-910</strain>
    </source>
</reference>
<keyword evidence="3" id="KW-0441">Lipid A biosynthesis</keyword>
<dbReference type="InterPro" id="IPR037157">
    <property type="entry name" value="Acetyltransf_C_sf"/>
</dbReference>
<accession>A0A9J6ZR62</accession>
<gene>
    <name evidence="9" type="primary">lpxA</name>
    <name evidence="9" type="ORF">M9189_02080</name>
</gene>
<keyword evidence="7 9" id="KW-0012">Acyltransferase</keyword>
<feature type="domain" description="UDP N-acetylglucosamine O-acyltransferase C-terminal" evidence="8">
    <location>
        <begin position="176"/>
        <end position="257"/>
    </location>
</feature>
<keyword evidence="1" id="KW-0963">Cytoplasm</keyword>
<dbReference type="KEGG" id="alkq:M9189_02080"/>
<dbReference type="PANTHER" id="PTHR43480">
    <property type="entry name" value="ACYL-[ACYL-CARRIER-PROTEIN]--UDP-N-ACETYLGLUCOSAMINE O-ACYLTRANSFERASE"/>
    <property type="match status" value="1"/>
</dbReference>
<evidence type="ECO:0000313" key="10">
    <source>
        <dbReference type="Proteomes" id="UP001056426"/>
    </source>
</evidence>
<evidence type="ECO:0000256" key="5">
    <source>
        <dbReference type="ARBA" id="ARBA00022737"/>
    </source>
</evidence>
<evidence type="ECO:0000256" key="2">
    <source>
        <dbReference type="ARBA" id="ARBA00022516"/>
    </source>
</evidence>